<dbReference type="RefSeq" id="WP_213411082.1">
    <property type="nucleotide sequence ID" value="NZ_BOVK01000015.1"/>
</dbReference>
<evidence type="ECO:0000313" key="2">
    <source>
        <dbReference type="Proteomes" id="UP000677918"/>
    </source>
</evidence>
<evidence type="ECO:0000313" key="1">
    <source>
        <dbReference type="EMBL" id="GIQ68511.1"/>
    </source>
</evidence>
<name>A0A8J4M2G4_9BACL</name>
<reference evidence="1" key="1">
    <citation type="submission" date="2021-04" db="EMBL/GenBank/DDBJ databases">
        <title>Draft genome sequence of Xylanibacillus composti strain K13.</title>
        <authorList>
            <person name="Uke A."/>
            <person name="Chhe C."/>
            <person name="Baramee S."/>
            <person name="Kosugi A."/>
        </authorList>
    </citation>
    <scope>NUCLEOTIDE SEQUENCE</scope>
    <source>
        <strain evidence="1">K13</strain>
    </source>
</reference>
<protein>
    <recommendedName>
        <fullName evidence="3">Restriction endonuclease subunit S</fullName>
    </recommendedName>
</protein>
<accession>A0A8J4M2G4</accession>
<gene>
    <name evidence="1" type="ORF">XYCOK13_13350</name>
</gene>
<proteinExistence type="predicted"/>
<keyword evidence="2" id="KW-1185">Reference proteome</keyword>
<dbReference type="AlphaFoldDB" id="A0A8J4M2G4"/>
<sequence length="101" mass="11079">MREETQKQRLLLSTIRMHEQLAEILAHKALEAEKARNWLCGCLAEGDPLKPCLAVHEQVVEMLEGIARVESGIVGHLKILLGEEESGGGMDMFGGKGEEPS</sequence>
<dbReference type="EMBL" id="BOVK01000015">
    <property type="protein sequence ID" value="GIQ68511.1"/>
    <property type="molecule type" value="Genomic_DNA"/>
</dbReference>
<comment type="caution">
    <text evidence="1">The sequence shown here is derived from an EMBL/GenBank/DDBJ whole genome shotgun (WGS) entry which is preliminary data.</text>
</comment>
<dbReference type="InterPro" id="IPR058705">
    <property type="entry name" value="A_ENA"/>
</dbReference>
<organism evidence="1 2">
    <name type="scientific">Xylanibacillus composti</name>
    <dbReference type="NCBI Taxonomy" id="1572762"/>
    <lineage>
        <taxon>Bacteria</taxon>
        <taxon>Bacillati</taxon>
        <taxon>Bacillota</taxon>
        <taxon>Bacilli</taxon>
        <taxon>Bacillales</taxon>
        <taxon>Paenibacillaceae</taxon>
        <taxon>Xylanibacillus</taxon>
    </lineage>
</organism>
<dbReference type="Pfam" id="PF26595">
    <property type="entry name" value="A_ENA"/>
    <property type="match status" value="1"/>
</dbReference>
<evidence type="ECO:0008006" key="3">
    <source>
        <dbReference type="Google" id="ProtNLM"/>
    </source>
</evidence>
<dbReference type="Proteomes" id="UP000677918">
    <property type="component" value="Unassembled WGS sequence"/>
</dbReference>